<comment type="caution">
    <text evidence="1">The sequence shown here is derived from an EMBL/GenBank/DDBJ whole genome shotgun (WGS) entry which is preliminary data.</text>
</comment>
<evidence type="ECO:0000313" key="1">
    <source>
        <dbReference type="EMBL" id="CAG9334550.1"/>
    </source>
</evidence>
<evidence type="ECO:0000313" key="2">
    <source>
        <dbReference type="Proteomes" id="UP001162131"/>
    </source>
</evidence>
<dbReference type="Proteomes" id="UP001162131">
    <property type="component" value="Unassembled WGS sequence"/>
</dbReference>
<organism evidence="1 2">
    <name type="scientific">Blepharisma stoltei</name>
    <dbReference type="NCBI Taxonomy" id="1481888"/>
    <lineage>
        <taxon>Eukaryota</taxon>
        <taxon>Sar</taxon>
        <taxon>Alveolata</taxon>
        <taxon>Ciliophora</taxon>
        <taxon>Postciliodesmatophora</taxon>
        <taxon>Heterotrichea</taxon>
        <taxon>Heterotrichida</taxon>
        <taxon>Blepharismidae</taxon>
        <taxon>Blepharisma</taxon>
    </lineage>
</organism>
<gene>
    <name evidence="1" type="ORF">BSTOLATCC_MIC61162</name>
</gene>
<accession>A0AAU9K681</accession>
<protein>
    <submittedName>
        <fullName evidence="1">Uncharacterized protein</fullName>
    </submittedName>
</protein>
<keyword evidence="2" id="KW-1185">Reference proteome</keyword>
<reference evidence="1" key="1">
    <citation type="submission" date="2021-09" db="EMBL/GenBank/DDBJ databases">
        <authorList>
            <consortium name="AG Swart"/>
            <person name="Singh M."/>
            <person name="Singh A."/>
            <person name="Seah K."/>
            <person name="Emmerich C."/>
        </authorList>
    </citation>
    <scope>NUCLEOTIDE SEQUENCE</scope>
    <source>
        <strain evidence="1">ATCC30299</strain>
    </source>
</reference>
<name>A0AAU9K681_9CILI</name>
<dbReference type="EMBL" id="CAJZBQ010000058">
    <property type="protein sequence ID" value="CAG9334550.1"/>
    <property type="molecule type" value="Genomic_DNA"/>
</dbReference>
<dbReference type="AlphaFoldDB" id="A0AAU9K681"/>
<sequence>MTFAHFFEFSFVEKGISERAKEYAKAKNKTYWAAVAKLNLKALLNDYVYTDSMLSDNAKDPNPPLITFIEETFHAHKRPKTLNLLHLRWKYNKKDQDFELPEEFTAIKPFVDWKTQEESNNLLLQSKILDTHTPLARVDVGKRGNYDIDDKIKRDLKKTSKAWKMAEPEAS</sequence>
<proteinExistence type="predicted"/>